<dbReference type="InterPro" id="IPR011701">
    <property type="entry name" value="MFS"/>
</dbReference>
<keyword evidence="6" id="KW-1185">Reference proteome</keyword>
<feature type="transmembrane region" description="Helical" evidence="4">
    <location>
        <begin position="131"/>
        <end position="151"/>
    </location>
</feature>
<feature type="transmembrane region" description="Helical" evidence="4">
    <location>
        <begin position="328"/>
        <end position="346"/>
    </location>
</feature>
<dbReference type="EMBL" id="NCSJ02000042">
    <property type="protein sequence ID" value="RFU33048.1"/>
    <property type="molecule type" value="Genomic_DNA"/>
</dbReference>
<accession>A0A3E2HHZ3</accession>
<reference evidence="5 6" key="1">
    <citation type="submission" date="2018-05" db="EMBL/GenBank/DDBJ databases">
        <title>Draft genome sequence of Scytalidium lignicola DSM 105466, a ubiquitous saprotrophic fungus.</title>
        <authorList>
            <person name="Buettner E."/>
            <person name="Gebauer A.M."/>
            <person name="Hofrichter M."/>
            <person name="Liers C."/>
            <person name="Kellner H."/>
        </authorList>
    </citation>
    <scope>NUCLEOTIDE SEQUENCE [LARGE SCALE GENOMIC DNA]</scope>
    <source>
        <strain evidence="5 6">DSM 105466</strain>
    </source>
</reference>
<feature type="transmembrane region" description="Helical" evidence="4">
    <location>
        <begin position="366"/>
        <end position="385"/>
    </location>
</feature>
<dbReference type="OMA" id="CWIVIFI"/>
<sequence length="395" mass="42405">MSFNTDLHDVEKGSNFTLDENRNGSNNSTLLSCIDNVYNIKKGSKEEEGQEQQDSSYNGSGGENPALQTSLEHRTTAGSIRTLPASRITTRSFLEPPPPPNGGGILTGLGGGIFFCPSLALIATYFSSRRAIALGIATTGNSAGGMIYPIVVRQLLPTLGFAWTARVLGFINLACLTLVFVFIRPRLPPRKSGPIIDWSAFREPVYLCLVGALFCCMWALYYTFYYIASFGAEMLGLSYTDALNLVIIINGVGIPARLIPPLFADRIGPLNTFLPIALCFAVVAFTWLAVDSVAGFYVFTCMYGMISGAFQCLIPTAVTSITKRLDMVGTRLGMVFSLVGFAALMGPPIGGALQSAEGGRFTSAQAWAATLTMLCFLLLVAARVLKVGWKLGSKC</sequence>
<evidence type="ECO:0000313" key="6">
    <source>
        <dbReference type="Proteomes" id="UP000258309"/>
    </source>
</evidence>
<protein>
    <recommendedName>
        <fullName evidence="7">Major facilitator superfamily (MFS) profile domain-containing protein</fullName>
    </recommendedName>
</protein>
<feature type="transmembrane region" description="Helical" evidence="4">
    <location>
        <begin position="103"/>
        <end position="124"/>
    </location>
</feature>
<feature type="transmembrane region" description="Helical" evidence="4">
    <location>
        <begin position="272"/>
        <end position="290"/>
    </location>
</feature>
<proteinExistence type="inferred from homology"/>
<feature type="non-terminal residue" evidence="5">
    <location>
        <position position="395"/>
    </location>
</feature>
<dbReference type="Proteomes" id="UP000258309">
    <property type="component" value="Unassembled WGS sequence"/>
</dbReference>
<evidence type="ECO:0000256" key="4">
    <source>
        <dbReference type="SAM" id="Phobius"/>
    </source>
</evidence>
<organism evidence="5 6">
    <name type="scientific">Scytalidium lignicola</name>
    <name type="common">Hyphomycete</name>
    <dbReference type="NCBI Taxonomy" id="5539"/>
    <lineage>
        <taxon>Eukaryota</taxon>
        <taxon>Fungi</taxon>
        <taxon>Dikarya</taxon>
        <taxon>Ascomycota</taxon>
        <taxon>Pezizomycotina</taxon>
        <taxon>Leotiomycetes</taxon>
        <taxon>Leotiomycetes incertae sedis</taxon>
        <taxon>Scytalidium</taxon>
    </lineage>
</organism>
<feature type="transmembrane region" description="Helical" evidence="4">
    <location>
        <begin position="204"/>
        <end position="222"/>
    </location>
</feature>
<comment type="similarity">
    <text evidence="2">Belongs to the major facilitator superfamily. Monocarboxylate porter (TC 2.A.1.13) family.</text>
</comment>
<comment type="subcellular location">
    <subcellularLocation>
        <location evidence="1">Membrane</location>
        <topology evidence="1">Multi-pass membrane protein</topology>
    </subcellularLocation>
</comment>
<dbReference type="InterPro" id="IPR050327">
    <property type="entry name" value="Proton-linked_MCT"/>
</dbReference>
<evidence type="ECO:0008006" key="7">
    <source>
        <dbReference type="Google" id="ProtNLM"/>
    </source>
</evidence>
<evidence type="ECO:0000256" key="3">
    <source>
        <dbReference type="SAM" id="MobiDB-lite"/>
    </source>
</evidence>
<dbReference type="PANTHER" id="PTHR11360:SF130">
    <property type="entry name" value="MAJOR FACILITATOR SUPERFAMILY (MFS) PROFILE DOMAIN-CONTAINING PROTEIN-RELATED"/>
    <property type="match status" value="1"/>
</dbReference>
<keyword evidence="4" id="KW-0472">Membrane</keyword>
<feature type="region of interest" description="Disordered" evidence="3">
    <location>
        <begin position="44"/>
        <end position="67"/>
    </location>
</feature>
<dbReference type="InterPro" id="IPR036259">
    <property type="entry name" value="MFS_trans_sf"/>
</dbReference>
<dbReference type="Gene3D" id="1.20.1250.20">
    <property type="entry name" value="MFS general substrate transporter like domains"/>
    <property type="match status" value="1"/>
</dbReference>
<evidence type="ECO:0000313" key="5">
    <source>
        <dbReference type="EMBL" id="RFU33048.1"/>
    </source>
</evidence>
<evidence type="ECO:0000256" key="2">
    <source>
        <dbReference type="ARBA" id="ARBA00006727"/>
    </source>
</evidence>
<evidence type="ECO:0000256" key="1">
    <source>
        <dbReference type="ARBA" id="ARBA00004141"/>
    </source>
</evidence>
<feature type="transmembrane region" description="Helical" evidence="4">
    <location>
        <begin position="163"/>
        <end position="183"/>
    </location>
</feature>
<dbReference type="GO" id="GO:0016020">
    <property type="term" value="C:membrane"/>
    <property type="evidence" value="ECO:0007669"/>
    <property type="project" value="UniProtKB-SubCell"/>
</dbReference>
<dbReference type="PANTHER" id="PTHR11360">
    <property type="entry name" value="MONOCARBOXYLATE TRANSPORTER"/>
    <property type="match status" value="1"/>
</dbReference>
<dbReference type="OrthoDB" id="6499973at2759"/>
<keyword evidence="4" id="KW-1133">Transmembrane helix</keyword>
<comment type="caution">
    <text evidence="5">The sequence shown here is derived from an EMBL/GenBank/DDBJ whole genome shotgun (WGS) entry which is preliminary data.</text>
</comment>
<feature type="transmembrane region" description="Helical" evidence="4">
    <location>
        <begin position="296"/>
        <end position="316"/>
    </location>
</feature>
<feature type="transmembrane region" description="Helical" evidence="4">
    <location>
        <begin position="242"/>
        <end position="260"/>
    </location>
</feature>
<name>A0A3E2HHZ3_SCYLI</name>
<dbReference type="AlphaFoldDB" id="A0A3E2HHZ3"/>
<dbReference type="SUPFAM" id="SSF103473">
    <property type="entry name" value="MFS general substrate transporter"/>
    <property type="match status" value="1"/>
</dbReference>
<feature type="non-terminal residue" evidence="5">
    <location>
        <position position="1"/>
    </location>
</feature>
<dbReference type="GO" id="GO:0022857">
    <property type="term" value="F:transmembrane transporter activity"/>
    <property type="evidence" value="ECO:0007669"/>
    <property type="project" value="InterPro"/>
</dbReference>
<keyword evidence="4" id="KW-0812">Transmembrane</keyword>
<gene>
    <name evidence="5" type="ORF">B7463_g3279</name>
</gene>
<dbReference type="Pfam" id="PF07690">
    <property type="entry name" value="MFS_1"/>
    <property type="match status" value="1"/>
</dbReference>